<keyword evidence="5" id="KW-1003">Cell membrane</keyword>
<feature type="domain" description="ABC transmembrane type-1" evidence="12">
    <location>
        <begin position="72"/>
        <end position="263"/>
    </location>
</feature>
<keyword evidence="4 11" id="KW-0813">Transport</keyword>
<dbReference type="InterPro" id="IPR050901">
    <property type="entry name" value="BP-dep_ABC_trans_perm"/>
</dbReference>
<proteinExistence type="inferred from homology"/>
<evidence type="ECO:0000256" key="1">
    <source>
        <dbReference type="ARBA" id="ARBA00002264"/>
    </source>
</evidence>
<feature type="transmembrane region" description="Helical" evidence="11">
    <location>
        <begin position="76"/>
        <end position="98"/>
    </location>
</feature>
<evidence type="ECO:0000256" key="9">
    <source>
        <dbReference type="ARBA" id="ARBA00023136"/>
    </source>
</evidence>
<comment type="similarity">
    <text evidence="3">Belongs to the binding-protein-dependent transport system permease family. MalFG subfamily.</text>
</comment>
<evidence type="ECO:0000256" key="6">
    <source>
        <dbReference type="ARBA" id="ARBA00022597"/>
    </source>
</evidence>
<evidence type="ECO:0000256" key="4">
    <source>
        <dbReference type="ARBA" id="ARBA00022448"/>
    </source>
</evidence>
<dbReference type="PANTHER" id="PTHR32243">
    <property type="entry name" value="MALTOSE TRANSPORT SYSTEM PERMEASE-RELATED"/>
    <property type="match status" value="1"/>
</dbReference>
<protein>
    <recommendedName>
        <fullName evidence="10">Maltose/maltodextrin transport system permease protein MalG</fullName>
    </recommendedName>
</protein>
<dbReference type="RefSeq" id="WP_307275100.1">
    <property type="nucleotide sequence ID" value="NZ_JAUSVX010000007.1"/>
</dbReference>
<feature type="transmembrane region" description="Helical" evidence="11">
    <location>
        <begin position="183"/>
        <end position="208"/>
    </location>
</feature>
<keyword evidence="9 11" id="KW-0472">Membrane</keyword>
<comment type="function">
    <text evidence="1">Part of the ABC transporter complex MalEFGK involved in maltose/maltodextrin import. Probably responsible for the translocation of the substrate across the membrane.</text>
</comment>
<comment type="caution">
    <text evidence="13">The sequence shown here is derived from an EMBL/GenBank/DDBJ whole genome shotgun (WGS) entry which is preliminary data.</text>
</comment>
<dbReference type="PANTHER" id="PTHR32243:SF50">
    <property type="entry name" value="MALTOSE_MALTODEXTRIN TRANSPORT SYSTEM PERMEASE PROTEIN MALG"/>
    <property type="match status" value="1"/>
</dbReference>
<comment type="subcellular location">
    <subcellularLocation>
        <location evidence="2 11">Cell membrane</location>
        <topology evidence="2 11">Multi-pass membrane protein</topology>
    </subcellularLocation>
</comment>
<dbReference type="SUPFAM" id="SSF161098">
    <property type="entry name" value="MetI-like"/>
    <property type="match status" value="1"/>
</dbReference>
<dbReference type="EMBL" id="JAUSVX010000007">
    <property type="protein sequence ID" value="MDQ0470826.1"/>
    <property type="molecule type" value="Genomic_DNA"/>
</dbReference>
<evidence type="ECO:0000313" key="14">
    <source>
        <dbReference type="Proteomes" id="UP001242480"/>
    </source>
</evidence>
<evidence type="ECO:0000256" key="2">
    <source>
        <dbReference type="ARBA" id="ARBA00004651"/>
    </source>
</evidence>
<keyword evidence="6 13" id="KW-0762">Sugar transport</keyword>
<organism evidence="13 14">
    <name type="scientific">Labrys wisconsinensis</name>
    <dbReference type="NCBI Taxonomy" id="425677"/>
    <lineage>
        <taxon>Bacteria</taxon>
        <taxon>Pseudomonadati</taxon>
        <taxon>Pseudomonadota</taxon>
        <taxon>Alphaproteobacteria</taxon>
        <taxon>Hyphomicrobiales</taxon>
        <taxon>Xanthobacteraceae</taxon>
        <taxon>Labrys</taxon>
    </lineage>
</organism>
<dbReference type="Proteomes" id="UP001242480">
    <property type="component" value="Unassembled WGS sequence"/>
</dbReference>
<feature type="transmembrane region" description="Helical" evidence="11">
    <location>
        <begin position="242"/>
        <end position="264"/>
    </location>
</feature>
<dbReference type="InterPro" id="IPR000515">
    <property type="entry name" value="MetI-like"/>
</dbReference>
<dbReference type="Gene3D" id="1.10.3720.10">
    <property type="entry name" value="MetI-like"/>
    <property type="match status" value="1"/>
</dbReference>
<evidence type="ECO:0000256" key="5">
    <source>
        <dbReference type="ARBA" id="ARBA00022475"/>
    </source>
</evidence>
<dbReference type="Pfam" id="PF00528">
    <property type="entry name" value="BPD_transp_1"/>
    <property type="match status" value="1"/>
</dbReference>
<feature type="transmembrane region" description="Helical" evidence="11">
    <location>
        <begin position="12"/>
        <end position="34"/>
    </location>
</feature>
<name>A0ABU0J978_9HYPH</name>
<evidence type="ECO:0000256" key="7">
    <source>
        <dbReference type="ARBA" id="ARBA00022692"/>
    </source>
</evidence>
<reference evidence="13 14" key="1">
    <citation type="submission" date="2023-07" db="EMBL/GenBank/DDBJ databases">
        <title>Genomic Encyclopedia of Type Strains, Phase IV (KMG-IV): sequencing the most valuable type-strain genomes for metagenomic binning, comparative biology and taxonomic classification.</title>
        <authorList>
            <person name="Goeker M."/>
        </authorList>
    </citation>
    <scope>NUCLEOTIDE SEQUENCE [LARGE SCALE GENOMIC DNA]</scope>
    <source>
        <strain evidence="13 14">DSM 19619</strain>
    </source>
</reference>
<feature type="transmembrane region" description="Helical" evidence="11">
    <location>
        <begin position="110"/>
        <end position="130"/>
    </location>
</feature>
<evidence type="ECO:0000256" key="8">
    <source>
        <dbReference type="ARBA" id="ARBA00022989"/>
    </source>
</evidence>
<sequence>MKAAPLMMILRIAVFVLAAFVLNFPLIATLVASFKSAGEIASNASLVIETPTLENYRAIAEISDRFDITHYLWNSLAAAGLGALLSVVLAFPAAYAVVRYGVGETWLLPIVTNLRAIPLIIFSIPIYLVYQQLSLLDTRTGLALILCLVNLPLVLVLIVNSLRELPIEIEEAARVDGAGTVAILIRIVLPLSLPVIASSLILAFIYAWNEFLFGLMLTTRRAVPMTVGASFFFSASGGGVNWGIAAAVMVISTLPPLLISLFAYRYIGGSLASGAVKG</sequence>
<accession>A0ABU0J978</accession>
<evidence type="ECO:0000256" key="11">
    <source>
        <dbReference type="RuleBase" id="RU363032"/>
    </source>
</evidence>
<keyword evidence="8 11" id="KW-1133">Transmembrane helix</keyword>
<keyword evidence="14" id="KW-1185">Reference proteome</keyword>
<dbReference type="InterPro" id="IPR035906">
    <property type="entry name" value="MetI-like_sf"/>
</dbReference>
<evidence type="ECO:0000259" key="12">
    <source>
        <dbReference type="PROSITE" id="PS50928"/>
    </source>
</evidence>
<gene>
    <name evidence="13" type="ORF">QO011_003845</name>
</gene>
<evidence type="ECO:0000313" key="13">
    <source>
        <dbReference type="EMBL" id="MDQ0470826.1"/>
    </source>
</evidence>
<evidence type="ECO:0000256" key="3">
    <source>
        <dbReference type="ARBA" id="ARBA00009047"/>
    </source>
</evidence>
<keyword evidence="7 11" id="KW-0812">Transmembrane</keyword>
<evidence type="ECO:0000256" key="10">
    <source>
        <dbReference type="ARBA" id="ARBA00041109"/>
    </source>
</evidence>
<feature type="transmembrane region" description="Helical" evidence="11">
    <location>
        <begin position="142"/>
        <end position="162"/>
    </location>
</feature>
<dbReference type="PROSITE" id="PS50928">
    <property type="entry name" value="ABC_TM1"/>
    <property type="match status" value="1"/>
</dbReference>
<dbReference type="CDD" id="cd06261">
    <property type="entry name" value="TM_PBP2"/>
    <property type="match status" value="1"/>
</dbReference>